<dbReference type="STRING" id="573413.Spirs_3908"/>
<dbReference type="PANTHER" id="PTHR38731:SF3">
    <property type="entry name" value="BLL6125 PROTEIN"/>
    <property type="match status" value="1"/>
</dbReference>
<dbReference type="PANTHER" id="PTHR38731">
    <property type="entry name" value="LIPL45-RELATED LIPOPROTEIN-RELATED"/>
    <property type="match status" value="1"/>
</dbReference>
<dbReference type="Gene3D" id="2.60.120.1440">
    <property type="match status" value="1"/>
</dbReference>
<dbReference type="Pfam" id="PF04773">
    <property type="entry name" value="FecR"/>
    <property type="match status" value="1"/>
</dbReference>
<proteinExistence type="predicted"/>
<dbReference type="Proteomes" id="UP000002318">
    <property type="component" value="Chromosome"/>
</dbReference>
<protein>
    <submittedName>
        <fullName evidence="2">Anti-FecI sigma factor, FecR</fullName>
    </submittedName>
</protein>
<dbReference type="KEGG" id="ssm:Spirs_3908"/>
<reference evidence="2 3" key="1">
    <citation type="journal article" date="2010" name="Stand. Genomic Sci.">
        <title>Complete genome sequence of Spirochaeta smaragdinae type strain (SEBR 4228).</title>
        <authorList>
            <person name="Mavromatis K."/>
            <person name="Yasawong M."/>
            <person name="Chertkov O."/>
            <person name="Lapidus A."/>
            <person name="Lucas S."/>
            <person name="Nolan M."/>
            <person name="Del Rio T.G."/>
            <person name="Tice H."/>
            <person name="Cheng J.F."/>
            <person name="Pitluck S."/>
            <person name="Liolios K."/>
            <person name="Ivanova N."/>
            <person name="Tapia R."/>
            <person name="Han C."/>
            <person name="Bruce D."/>
            <person name="Goodwin L."/>
            <person name="Pati A."/>
            <person name="Chen A."/>
            <person name="Palaniappan K."/>
            <person name="Land M."/>
            <person name="Hauser L."/>
            <person name="Chang Y.J."/>
            <person name="Jeffries C.D."/>
            <person name="Detter J.C."/>
            <person name="Rohde M."/>
            <person name="Brambilla E."/>
            <person name="Spring S."/>
            <person name="Goker M."/>
            <person name="Sikorski J."/>
            <person name="Woyke T."/>
            <person name="Bristow J."/>
            <person name="Eisen J.A."/>
            <person name="Markowitz V."/>
            <person name="Hugenholtz P."/>
            <person name="Klenk H.P."/>
            <person name="Kyrpides N.C."/>
        </authorList>
    </citation>
    <scope>NUCLEOTIDE SEQUENCE [LARGE SCALE GENOMIC DNA]</scope>
    <source>
        <strain evidence="3">DSM 11293 / JCM 15392 / SEBR 4228</strain>
    </source>
</reference>
<dbReference type="eggNOG" id="COG3712">
    <property type="taxonomic scope" value="Bacteria"/>
</dbReference>
<accession>E1R924</accession>
<dbReference type="InterPro" id="IPR006860">
    <property type="entry name" value="FecR"/>
</dbReference>
<gene>
    <name evidence="2" type="ordered locus">Spirs_3908</name>
</gene>
<evidence type="ECO:0000259" key="1">
    <source>
        <dbReference type="Pfam" id="PF04773"/>
    </source>
</evidence>
<dbReference type="HOGENOM" id="CLU_737488_0_0_12"/>
<evidence type="ECO:0000313" key="2">
    <source>
        <dbReference type="EMBL" id="ADK82993.1"/>
    </source>
</evidence>
<dbReference type="RefSeq" id="WP_013256452.1">
    <property type="nucleotide sequence ID" value="NC_014364.1"/>
</dbReference>
<dbReference type="AlphaFoldDB" id="E1R924"/>
<keyword evidence="3" id="KW-1185">Reference proteome</keyword>
<dbReference type="OrthoDB" id="369404at2"/>
<organism evidence="2 3">
    <name type="scientific">Sediminispirochaeta smaragdinae (strain DSM 11293 / JCM 15392 / SEBR 4228)</name>
    <name type="common">Spirochaeta smaragdinae</name>
    <dbReference type="NCBI Taxonomy" id="573413"/>
    <lineage>
        <taxon>Bacteria</taxon>
        <taxon>Pseudomonadati</taxon>
        <taxon>Spirochaetota</taxon>
        <taxon>Spirochaetia</taxon>
        <taxon>Spirochaetales</taxon>
        <taxon>Spirochaetaceae</taxon>
        <taxon>Sediminispirochaeta</taxon>
    </lineage>
</organism>
<name>E1R924_SEDSS</name>
<feature type="domain" description="FecR protein" evidence="1">
    <location>
        <begin position="58"/>
        <end position="161"/>
    </location>
</feature>
<evidence type="ECO:0000313" key="3">
    <source>
        <dbReference type="Proteomes" id="UP000002318"/>
    </source>
</evidence>
<sequence length="372" mass="41151">MKRLVCLLFVALAMTGIVFAGRLSGEIVYLDGTVDVYRDGKKLEWQNVDIGFYLEPYDTLETGKDGSAEIDVVTASGTSAVVQVSPDTAFYLTDDAVGGKQQSSFTMMKGSLSFRVRKLTSNESFHVRTESAVMGIRGTSFDVASSPEGGILVLCDEGAVECADPQGRSIYAEPGQVVENVPETEISAFAVAPEDLDTYKNYWISKRMDVFKNGADTFIRGYARQYQNYYPKFEQAYRLLAANRALLERYGKAGTNATGTLFQVKSKISPSVIKMRSILPLFEQVFYRLDVLADYHEQGIGRTRIDNTLSSTQFFTRFGKSYAETKLQLSDVRYLFKLYKEIDDATGGGTSGLLDNPFSLEGTGHFGGKISF</sequence>
<dbReference type="EMBL" id="CP002116">
    <property type="protein sequence ID" value="ADK82993.1"/>
    <property type="molecule type" value="Genomic_DNA"/>
</dbReference>